<dbReference type="OrthoDB" id="9767864at2"/>
<dbReference type="InterPro" id="IPR020287">
    <property type="entry name" value="Tail_sheath_C"/>
</dbReference>
<reference evidence="4 5" key="1">
    <citation type="submission" date="2019-03" db="EMBL/GenBank/DDBJ databases">
        <title>Bradyrhizobium diversity isolated from nodules of Chamaecrista fasciculata.</title>
        <authorList>
            <person name="Klepa M.S."/>
            <person name="Urquiaga M.O."/>
            <person name="Hungria M."/>
            <person name="Delamuta J.R."/>
        </authorList>
    </citation>
    <scope>NUCLEOTIDE SEQUENCE [LARGE SCALE GENOMIC DNA]</scope>
    <source>
        <strain evidence="4 5">CNPSo 3448</strain>
    </source>
</reference>
<accession>A0A4Y9M3L7</accession>
<dbReference type="RefSeq" id="WP_135173284.1">
    <property type="nucleotide sequence ID" value="NZ_SPQT01000002.1"/>
</dbReference>
<dbReference type="Proteomes" id="UP000297966">
    <property type="component" value="Unassembled WGS sequence"/>
</dbReference>
<feature type="domain" description="Tail sheath protein C-terminal" evidence="3">
    <location>
        <begin position="937"/>
        <end position="1042"/>
    </location>
</feature>
<dbReference type="PANTHER" id="PTHR35861:SF1">
    <property type="entry name" value="PHAGE TAIL SHEATH PROTEIN"/>
    <property type="match status" value="1"/>
</dbReference>
<organism evidence="4 5">
    <name type="scientific">Bradyrhizobium niftali</name>
    <dbReference type="NCBI Taxonomy" id="2560055"/>
    <lineage>
        <taxon>Bacteria</taxon>
        <taxon>Pseudomonadati</taxon>
        <taxon>Pseudomonadota</taxon>
        <taxon>Alphaproteobacteria</taxon>
        <taxon>Hyphomicrobiales</taxon>
        <taxon>Nitrobacteraceae</taxon>
        <taxon>Bradyrhizobium</taxon>
    </lineage>
</organism>
<comment type="caution">
    <text evidence="4">The sequence shown here is derived from an EMBL/GenBank/DDBJ whole genome shotgun (WGS) entry which is preliminary data.</text>
</comment>
<dbReference type="Pfam" id="PF04984">
    <property type="entry name" value="Phage_sheath_1"/>
    <property type="match status" value="1"/>
</dbReference>
<feature type="domain" description="Tail sheath protein subtilisin-like" evidence="2">
    <location>
        <begin position="779"/>
        <end position="934"/>
    </location>
</feature>
<evidence type="ECO:0000259" key="3">
    <source>
        <dbReference type="Pfam" id="PF17482"/>
    </source>
</evidence>
<dbReference type="AlphaFoldDB" id="A0A4Y9M3L7"/>
<gene>
    <name evidence="4" type="ORF">E4K65_05400</name>
</gene>
<dbReference type="EMBL" id="SPQT01000002">
    <property type="protein sequence ID" value="TFV49637.1"/>
    <property type="molecule type" value="Genomic_DNA"/>
</dbReference>
<dbReference type="InterPro" id="IPR052042">
    <property type="entry name" value="Tail_sheath_structural"/>
</dbReference>
<sequence>MPEYLSPGPYVEEIDSGSKPIENASTSTAAMVGLTQRGPANIPLLMTNTGDYAQMFGGLLDRADFGDRGHLPLAVDGFFRNGGRRLYVTRILSASAAASAMLLYNRGELVAGTIAPSTALLVAAHTADTRVTVMEAAGITGASQRIRIGGGSRTEWHEVSAVAAAAQNVVVDLPLSNPSAGPAPVVGCVQAFAVSPAAAPLGGPHAILEPAGAGSQTLLLQSSGADLTTINPASQLLELRRNGPRELVAVRTVTALGSNVFRIALTNPLALTHPTGGTANVLALGAMTAHDASQTISSGDVCIFYGGAALGAGEIIEVVSASGAHEFRRQGQPGRITLARPLNFDLPHLARIEHLVPADASVGQLHADAAAEARTITVSDRTSFSAGAVLRVGTAADTEFVTIAVLPGLNPVAVPDPGPVLLTHGLAQAHHAAEQVALQNPSIESTAGGSVVIGGAARGDTSVLTTDIAGYTTAPGALRSVDGNGIVRVIAITAVVATAAQTFTLSTALTDEHGPGATVSERRTLLGVEALDAGSWGDRLRISTQDENSGLVSQAFGTGMIGPSRIVVSSLAGMEAGTLLGLYDATGQVIEPLLKVTQTNPADSSITLDSPLLAPQIAALGAPGARLRLRSREFRLMVTLLQQPSPAQPWRSDAVEDTEVFRQLSMDPRHSRYVEKVVGQIGGPIRLYDRRPEGESMYIRVRDTTPGPAVPGAVDPRWAVRLGPEPLVDIQPSGLRRPARHRLTGGDDGLAMLTDLDYLGQDDRDPVNRRGIPAMKNVDEISIVAVPGIVSEQVQGALVGHCEERRYCFAVLDGPAPPNDAIADVQALRQNFDTRHAAVYYPWLTIPDPMPGNLSAITQIPIPPSGHMLGIYARTDIERGVHKAPANEVVRGITGLRHFLNKSEQDILNPYPSNINVIRDFRPDNRAIRVWGARVITSDPDYKYVSVRRLMLFIEKSIERNMNWVVFEPNDEPLWSRLRLAITGFLTTLWHNGALQGTSADQAFTVKCDRSTMTQTDIDNGRLICVVGVAAVKPAEFVIIRIGLKAATTEE</sequence>
<name>A0A4Y9M3L7_9BRAD</name>
<evidence type="ECO:0000259" key="2">
    <source>
        <dbReference type="Pfam" id="PF04984"/>
    </source>
</evidence>
<dbReference type="PANTHER" id="PTHR35861">
    <property type="match status" value="1"/>
</dbReference>
<protein>
    <recommendedName>
        <fullName evidence="6">Phage tail protein</fullName>
    </recommendedName>
</protein>
<keyword evidence="5" id="KW-1185">Reference proteome</keyword>
<evidence type="ECO:0000313" key="5">
    <source>
        <dbReference type="Proteomes" id="UP000297966"/>
    </source>
</evidence>
<evidence type="ECO:0000313" key="4">
    <source>
        <dbReference type="EMBL" id="TFV49637.1"/>
    </source>
</evidence>
<dbReference type="Gene3D" id="3.40.50.11780">
    <property type="match status" value="2"/>
</dbReference>
<proteinExistence type="inferred from homology"/>
<evidence type="ECO:0008006" key="6">
    <source>
        <dbReference type="Google" id="ProtNLM"/>
    </source>
</evidence>
<comment type="similarity">
    <text evidence="1">Belongs to the myoviridae tail sheath protein family.</text>
</comment>
<evidence type="ECO:0000256" key="1">
    <source>
        <dbReference type="ARBA" id="ARBA00008005"/>
    </source>
</evidence>
<dbReference type="Pfam" id="PF17482">
    <property type="entry name" value="Phage_sheath_1C"/>
    <property type="match status" value="1"/>
</dbReference>
<dbReference type="InterPro" id="IPR035089">
    <property type="entry name" value="Phage_sheath_subtilisin"/>
</dbReference>